<keyword evidence="3" id="KW-0804">Transcription</keyword>
<dbReference type="PROSITE" id="PS00622">
    <property type="entry name" value="HTH_LUXR_1"/>
    <property type="match status" value="1"/>
</dbReference>
<keyword evidence="6" id="KW-1185">Reference proteome</keyword>
<reference evidence="5 6" key="1">
    <citation type="submission" date="2015-12" db="EMBL/GenBank/DDBJ databases">
        <title>Draft Genome Sequence of Olsenella scatoligenes SK9K4T; a Producer of 3-Methylindole- (skatole) and 4-Methylphenol- (p-cresol) Isolated from Pig Feces.</title>
        <authorList>
            <person name="Li X."/>
            <person name="Borg B."/>
            <person name="Canibe N."/>
        </authorList>
    </citation>
    <scope>NUCLEOTIDE SEQUENCE [LARGE SCALE GENOMIC DNA]</scope>
    <source>
        <strain evidence="5 6">SK9K4</strain>
    </source>
</reference>
<dbReference type="SUPFAM" id="SSF46894">
    <property type="entry name" value="C-terminal effector domain of the bipartite response regulators"/>
    <property type="match status" value="1"/>
</dbReference>
<evidence type="ECO:0000259" key="4">
    <source>
        <dbReference type="PROSITE" id="PS50043"/>
    </source>
</evidence>
<dbReference type="InterPro" id="IPR016032">
    <property type="entry name" value="Sig_transdc_resp-reg_C-effctor"/>
</dbReference>
<dbReference type="Proteomes" id="UP000054078">
    <property type="component" value="Unassembled WGS sequence"/>
</dbReference>
<dbReference type="Gene3D" id="1.10.10.10">
    <property type="entry name" value="Winged helix-like DNA-binding domain superfamily/Winged helix DNA-binding domain"/>
    <property type="match status" value="1"/>
</dbReference>
<sequence>MEDHDHAAARYLAKLQQMQDQYSRYFSVSIRVVTKDAEGALTVESNGSSLCMVKRDDPSSFCQAFMSRVLDASEPFQVYTCPYGQLMAVGRLAVSTHIVSPPYSNSVYYLAIVDRTSSQDGGSSDADSLRSLMNDTDAQKRIDFIDRAKIIYSAYSLAFSFAGNHSDSDNSSHLDREQRAKILKRLTKRELDVLRLVCTGQSNQQIAEQLVISEHTVKLHIGNILKKTGLTNRTQLAIMGLELF</sequence>
<dbReference type="GO" id="GO:0003677">
    <property type="term" value="F:DNA binding"/>
    <property type="evidence" value="ECO:0007669"/>
    <property type="project" value="UniProtKB-KW"/>
</dbReference>
<protein>
    <recommendedName>
        <fullName evidence="4">HTH luxR-type domain-containing protein</fullName>
    </recommendedName>
</protein>
<comment type="caution">
    <text evidence="5">The sequence shown here is derived from an EMBL/GenBank/DDBJ whole genome shotgun (WGS) entry which is preliminary data.</text>
</comment>
<dbReference type="STRING" id="1299998.AUL39_03415"/>
<gene>
    <name evidence="5" type="ORF">AUL39_03415</name>
</gene>
<keyword evidence="2" id="KW-0238">DNA-binding</keyword>
<dbReference type="EMBL" id="LOJF01000001">
    <property type="protein sequence ID" value="KUH59379.1"/>
    <property type="molecule type" value="Genomic_DNA"/>
</dbReference>
<keyword evidence="1" id="KW-0805">Transcription regulation</keyword>
<dbReference type="AlphaFoldDB" id="A0A117J4T2"/>
<feature type="domain" description="HTH luxR-type" evidence="4">
    <location>
        <begin position="179"/>
        <end position="244"/>
    </location>
</feature>
<organism evidence="5 6">
    <name type="scientific">Tractidigestivibacter scatoligenes</name>
    <name type="common">Olsenella scatoligenes</name>
    <dbReference type="NCBI Taxonomy" id="1299998"/>
    <lineage>
        <taxon>Bacteria</taxon>
        <taxon>Bacillati</taxon>
        <taxon>Actinomycetota</taxon>
        <taxon>Coriobacteriia</taxon>
        <taxon>Coriobacteriales</taxon>
        <taxon>Atopobiaceae</taxon>
        <taxon>Tractidigestivibacter</taxon>
    </lineage>
</organism>
<dbReference type="CDD" id="cd06170">
    <property type="entry name" value="LuxR_C_like"/>
    <property type="match status" value="1"/>
</dbReference>
<name>A0A117J4T2_TRASO</name>
<dbReference type="PRINTS" id="PR00038">
    <property type="entry name" value="HTHLUXR"/>
</dbReference>
<dbReference type="PROSITE" id="PS50043">
    <property type="entry name" value="HTH_LUXR_2"/>
    <property type="match status" value="1"/>
</dbReference>
<evidence type="ECO:0000313" key="6">
    <source>
        <dbReference type="Proteomes" id="UP000054078"/>
    </source>
</evidence>
<dbReference type="SMART" id="SM00421">
    <property type="entry name" value="HTH_LUXR"/>
    <property type="match status" value="1"/>
</dbReference>
<accession>A0A117J4T2</accession>
<evidence type="ECO:0000256" key="2">
    <source>
        <dbReference type="ARBA" id="ARBA00023125"/>
    </source>
</evidence>
<dbReference type="GO" id="GO:0006355">
    <property type="term" value="P:regulation of DNA-templated transcription"/>
    <property type="evidence" value="ECO:0007669"/>
    <property type="project" value="InterPro"/>
</dbReference>
<dbReference type="Pfam" id="PF00196">
    <property type="entry name" value="GerE"/>
    <property type="match status" value="1"/>
</dbReference>
<dbReference type="InterPro" id="IPR000792">
    <property type="entry name" value="Tscrpt_reg_LuxR_C"/>
</dbReference>
<dbReference type="PANTHER" id="PTHR44688">
    <property type="entry name" value="DNA-BINDING TRANSCRIPTIONAL ACTIVATOR DEVR_DOSR"/>
    <property type="match status" value="1"/>
</dbReference>
<dbReference type="InterPro" id="IPR036388">
    <property type="entry name" value="WH-like_DNA-bd_sf"/>
</dbReference>
<evidence type="ECO:0000256" key="1">
    <source>
        <dbReference type="ARBA" id="ARBA00023015"/>
    </source>
</evidence>
<evidence type="ECO:0000256" key="3">
    <source>
        <dbReference type="ARBA" id="ARBA00023163"/>
    </source>
</evidence>
<evidence type="ECO:0000313" key="5">
    <source>
        <dbReference type="EMBL" id="KUH59379.1"/>
    </source>
</evidence>
<proteinExistence type="predicted"/>
<dbReference type="PANTHER" id="PTHR44688:SF16">
    <property type="entry name" value="DNA-BINDING TRANSCRIPTIONAL ACTIVATOR DEVR_DOSR"/>
    <property type="match status" value="1"/>
</dbReference>